<feature type="domain" description="UspA" evidence="1">
    <location>
        <begin position="2"/>
        <end position="123"/>
    </location>
</feature>
<dbReference type="SUPFAM" id="SSF52402">
    <property type="entry name" value="Adenine nucleotide alpha hydrolases-like"/>
    <property type="match status" value="1"/>
</dbReference>
<keyword evidence="3" id="KW-1185">Reference proteome</keyword>
<evidence type="ECO:0000259" key="1">
    <source>
        <dbReference type="Pfam" id="PF00582"/>
    </source>
</evidence>
<proteinExistence type="predicted"/>
<dbReference type="AlphaFoldDB" id="A0A8J7YDB7"/>
<dbReference type="Proteomes" id="UP000766550">
    <property type="component" value="Unassembled WGS sequence"/>
</dbReference>
<protein>
    <submittedName>
        <fullName evidence="2">Universal stress protein</fullName>
    </submittedName>
</protein>
<dbReference type="OrthoDB" id="213488at2157"/>
<dbReference type="InterPro" id="IPR014729">
    <property type="entry name" value="Rossmann-like_a/b/a_fold"/>
</dbReference>
<evidence type="ECO:0000313" key="3">
    <source>
        <dbReference type="Proteomes" id="UP000766550"/>
    </source>
</evidence>
<organism evidence="2 3">
    <name type="scientific">Haloarcula limicola</name>
    <dbReference type="NCBI Taxonomy" id="1429915"/>
    <lineage>
        <taxon>Archaea</taxon>
        <taxon>Methanobacteriati</taxon>
        <taxon>Methanobacteriota</taxon>
        <taxon>Stenosarchaea group</taxon>
        <taxon>Halobacteria</taxon>
        <taxon>Halobacteriales</taxon>
        <taxon>Haloarculaceae</taxon>
        <taxon>Haloarcula</taxon>
    </lineage>
</organism>
<name>A0A8J7YDB7_9EURY</name>
<dbReference type="Pfam" id="PF00582">
    <property type="entry name" value="Usp"/>
    <property type="match status" value="1"/>
</dbReference>
<sequence length="123" mass="13394">MNVLLGIGGSELSYHALDETIARAKETGDEVTIAIFDNEEVDTDADEVRERVESTLSEADFEASIRRIEGDSPGSRLIDIAESEEFDRIVLGGGERSTLGKIQLGSIVEFVLLNAQTPVTLIR</sequence>
<comment type="caution">
    <text evidence="2">The sequence shown here is derived from an EMBL/GenBank/DDBJ whole genome shotgun (WGS) entry which is preliminary data.</text>
</comment>
<dbReference type="InterPro" id="IPR006016">
    <property type="entry name" value="UspA"/>
</dbReference>
<dbReference type="Gene3D" id="3.40.50.620">
    <property type="entry name" value="HUPs"/>
    <property type="match status" value="1"/>
</dbReference>
<reference evidence="2 3" key="1">
    <citation type="submission" date="2021-06" db="EMBL/GenBank/DDBJ databases">
        <title>New haloarchaea isolates fom saline soil.</title>
        <authorList>
            <person name="Duran-Viseras A."/>
            <person name="Sanchez-Porro C.S."/>
            <person name="Ventosa A."/>
        </authorList>
    </citation>
    <scope>NUCLEOTIDE SEQUENCE [LARGE SCALE GENOMIC DNA]</scope>
    <source>
        <strain evidence="2 3">JCM 183640</strain>
    </source>
</reference>
<gene>
    <name evidence="2" type="ORF">KTS45_09305</name>
</gene>
<evidence type="ECO:0000313" key="2">
    <source>
        <dbReference type="EMBL" id="MBV0924398.1"/>
    </source>
</evidence>
<accession>A0A8J7YDB7</accession>
<dbReference type="CDD" id="cd00293">
    <property type="entry name" value="USP-like"/>
    <property type="match status" value="1"/>
</dbReference>
<dbReference type="EMBL" id="JAHQXF010000001">
    <property type="protein sequence ID" value="MBV0924398.1"/>
    <property type="molecule type" value="Genomic_DNA"/>
</dbReference>
<dbReference type="RefSeq" id="WP_162317457.1">
    <property type="nucleotide sequence ID" value="NZ_JAHQXF010000001.1"/>
</dbReference>